<dbReference type="InterPro" id="IPR006153">
    <property type="entry name" value="Cation/H_exchanger_TM"/>
</dbReference>
<evidence type="ECO:0000313" key="10">
    <source>
        <dbReference type="Proteomes" id="UP000594637"/>
    </source>
</evidence>
<protein>
    <submittedName>
        <fullName evidence="9">Cation:proton antiporter</fullName>
    </submittedName>
</protein>
<dbReference type="PANTHER" id="PTHR42751:SF1">
    <property type="entry name" value="CATION_PROTON ANTIPORTER YBAL-RELATED"/>
    <property type="match status" value="1"/>
</dbReference>
<keyword evidence="10" id="KW-1185">Reference proteome</keyword>
<feature type="transmembrane region" description="Helical" evidence="7">
    <location>
        <begin position="80"/>
        <end position="105"/>
    </location>
</feature>
<feature type="transmembrane region" description="Helical" evidence="7">
    <location>
        <begin position="335"/>
        <end position="353"/>
    </location>
</feature>
<keyword evidence="4 7" id="KW-0812">Transmembrane</keyword>
<dbReference type="Pfam" id="PF00999">
    <property type="entry name" value="Na_H_Exchanger"/>
    <property type="match status" value="1"/>
</dbReference>
<dbReference type="RefSeq" id="WP_166855027.1">
    <property type="nucleotide sequence ID" value="NZ_CP063989.1"/>
</dbReference>
<dbReference type="GO" id="GO:1902600">
    <property type="term" value="P:proton transmembrane transport"/>
    <property type="evidence" value="ECO:0007669"/>
    <property type="project" value="InterPro"/>
</dbReference>
<accession>A0A7T0LMD2</accession>
<comment type="subcellular location">
    <subcellularLocation>
        <location evidence="1">Membrane</location>
        <topology evidence="1">Multi-pass membrane protein</topology>
    </subcellularLocation>
</comment>
<evidence type="ECO:0000256" key="1">
    <source>
        <dbReference type="ARBA" id="ARBA00004141"/>
    </source>
</evidence>
<evidence type="ECO:0000313" key="9">
    <source>
        <dbReference type="EMBL" id="QPL06424.1"/>
    </source>
</evidence>
<dbReference type="SUPFAM" id="SSF51735">
    <property type="entry name" value="NAD(P)-binding Rossmann-fold domains"/>
    <property type="match status" value="1"/>
</dbReference>
<dbReference type="Pfam" id="PF02254">
    <property type="entry name" value="TrkA_N"/>
    <property type="match status" value="1"/>
</dbReference>
<dbReference type="GO" id="GO:0016020">
    <property type="term" value="C:membrane"/>
    <property type="evidence" value="ECO:0007669"/>
    <property type="project" value="UniProtKB-SubCell"/>
</dbReference>
<feature type="transmembrane region" description="Helical" evidence="7">
    <location>
        <begin position="173"/>
        <end position="194"/>
    </location>
</feature>
<evidence type="ECO:0000259" key="8">
    <source>
        <dbReference type="PROSITE" id="PS51201"/>
    </source>
</evidence>
<evidence type="ECO:0000256" key="4">
    <source>
        <dbReference type="ARBA" id="ARBA00022692"/>
    </source>
</evidence>
<evidence type="ECO:0000256" key="3">
    <source>
        <dbReference type="ARBA" id="ARBA00022448"/>
    </source>
</evidence>
<dbReference type="PROSITE" id="PS51201">
    <property type="entry name" value="RCK_N"/>
    <property type="match status" value="1"/>
</dbReference>
<gene>
    <name evidence="9" type="ORF">ID810_05935</name>
</gene>
<dbReference type="GO" id="GO:0006813">
    <property type="term" value="P:potassium ion transport"/>
    <property type="evidence" value="ECO:0007669"/>
    <property type="project" value="InterPro"/>
</dbReference>
<keyword evidence="3" id="KW-0813">Transport</keyword>
<evidence type="ECO:0000256" key="6">
    <source>
        <dbReference type="ARBA" id="ARBA00023136"/>
    </source>
</evidence>
<feature type="transmembrane region" description="Helical" evidence="7">
    <location>
        <begin position="111"/>
        <end position="133"/>
    </location>
</feature>
<dbReference type="Proteomes" id="UP000594637">
    <property type="component" value="Chromosome"/>
</dbReference>
<comment type="similarity">
    <text evidence="2">Belongs to the monovalent cation:proton antiporter 2 (CPA2) transporter (TC 2.A.37) family.</text>
</comment>
<evidence type="ECO:0000256" key="5">
    <source>
        <dbReference type="ARBA" id="ARBA00022989"/>
    </source>
</evidence>
<dbReference type="PANTHER" id="PTHR42751">
    <property type="entry name" value="SODIUM/HYDROGEN EXCHANGER FAMILY/TRKA DOMAIN PROTEIN"/>
    <property type="match status" value="1"/>
</dbReference>
<dbReference type="Gene3D" id="1.20.1530.20">
    <property type="match status" value="1"/>
</dbReference>
<feature type="transmembrane region" description="Helical" evidence="7">
    <location>
        <begin position="145"/>
        <end position="167"/>
    </location>
</feature>
<feature type="transmembrane region" description="Helical" evidence="7">
    <location>
        <begin position="28"/>
        <end position="59"/>
    </location>
</feature>
<keyword evidence="6 7" id="KW-0472">Membrane</keyword>
<organism evidence="9 10">
    <name type="scientific">Actinomyces respiraculi</name>
    <dbReference type="NCBI Taxonomy" id="2744574"/>
    <lineage>
        <taxon>Bacteria</taxon>
        <taxon>Bacillati</taxon>
        <taxon>Actinomycetota</taxon>
        <taxon>Actinomycetes</taxon>
        <taxon>Actinomycetales</taxon>
        <taxon>Actinomycetaceae</taxon>
        <taxon>Actinomyces</taxon>
    </lineage>
</organism>
<sequence>MTAAAYLLTVILLGFAAALMRLPPLVGYIAAGFVLGAAGLPTISWVSTVGDLGAALLLFSIGLDLEPRALSRRVVSGTAAITMLILIAVTSLVVGFLALVVGVGVGHMAGWGAALVVGFALASSSTIVIMKILEERDDGSAHYGRIAVGTSILQDTASIALLIFISGQTPSPWALLLVLLWPARYLAGWVLSHISHREMYTLFGIAVALLPGYELFEIVGLPGTLGSLVVGALLASHPSSTDLAESFRPVQELFLVAFFVSIGTAGLPGPGALIMGLALLALVPLRSAVYTGVLWAMRLRHRSAVLTGLAVGSYSELALVVAGVGVTQGMLGSEWLQALSLAVAGSFILASVVNKRPGRLVRLFSHALPDHAPDALHPTEAPVDLTGVEVVVFGMGRVGRSTYRRLVSQLPRHGENAPLPVLAVDSDTDKVQGLSALGINVIEGDATDTDFWLRLGAGEVRTAVLAMPEPGANLRVLDWIERHGFAGEVVAVARFDDEALEMHERGVDTVINVYQGVGTALADAVTVPRGPVNANAPAGR</sequence>
<feature type="transmembrane region" description="Helical" evidence="7">
    <location>
        <begin position="304"/>
        <end position="323"/>
    </location>
</feature>
<dbReference type="GO" id="GO:0015297">
    <property type="term" value="F:antiporter activity"/>
    <property type="evidence" value="ECO:0007669"/>
    <property type="project" value="InterPro"/>
</dbReference>
<evidence type="ECO:0000256" key="7">
    <source>
        <dbReference type="SAM" id="Phobius"/>
    </source>
</evidence>
<proteinExistence type="inferred from homology"/>
<dbReference type="InterPro" id="IPR038770">
    <property type="entry name" value="Na+/solute_symporter_sf"/>
</dbReference>
<keyword evidence="5 7" id="KW-1133">Transmembrane helix</keyword>
<dbReference type="EMBL" id="CP063989">
    <property type="protein sequence ID" value="QPL06424.1"/>
    <property type="molecule type" value="Genomic_DNA"/>
</dbReference>
<dbReference type="InterPro" id="IPR036291">
    <property type="entry name" value="NAD(P)-bd_dom_sf"/>
</dbReference>
<reference evidence="9 10" key="1">
    <citation type="submission" date="2020-11" db="EMBL/GenBank/DDBJ databases">
        <title>Actinomyces sp. ZJ750.</title>
        <authorList>
            <person name="Zhou J."/>
        </authorList>
    </citation>
    <scope>NUCLEOTIDE SEQUENCE [LARGE SCALE GENOMIC DNA]</scope>
    <source>
        <strain evidence="9 10">ZJ750</strain>
    </source>
</reference>
<dbReference type="KEGG" id="arep:ID810_05935"/>
<dbReference type="InterPro" id="IPR003148">
    <property type="entry name" value="RCK_N"/>
</dbReference>
<feature type="transmembrane region" description="Helical" evidence="7">
    <location>
        <begin position="255"/>
        <end position="283"/>
    </location>
</feature>
<dbReference type="AlphaFoldDB" id="A0A7T0LMD2"/>
<name>A0A7T0LMD2_9ACTO</name>
<evidence type="ECO:0000256" key="2">
    <source>
        <dbReference type="ARBA" id="ARBA00005551"/>
    </source>
</evidence>
<dbReference type="Gene3D" id="3.40.50.720">
    <property type="entry name" value="NAD(P)-binding Rossmann-like Domain"/>
    <property type="match status" value="1"/>
</dbReference>
<feature type="domain" description="RCK N-terminal" evidence="8">
    <location>
        <begin position="387"/>
        <end position="511"/>
    </location>
</feature>